<dbReference type="GO" id="GO:0003676">
    <property type="term" value="F:nucleic acid binding"/>
    <property type="evidence" value="ECO:0007669"/>
    <property type="project" value="InterPro"/>
</dbReference>
<comment type="caution">
    <text evidence="3">The sequence shown here is derived from an EMBL/GenBank/DDBJ whole genome shotgun (WGS) entry which is preliminary data.</text>
</comment>
<dbReference type="AlphaFoldDB" id="A0A9D2U733"/>
<dbReference type="Gene3D" id="3.10.310.30">
    <property type="match status" value="1"/>
</dbReference>
<organism evidence="3 4">
    <name type="scientific">Candidatus Mediterraneibacter quadrami</name>
    <dbReference type="NCBI Taxonomy" id="2838684"/>
    <lineage>
        <taxon>Bacteria</taxon>
        <taxon>Bacillati</taxon>
        <taxon>Bacillota</taxon>
        <taxon>Clostridia</taxon>
        <taxon>Lachnospirales</taxon>
        <taxon>Lachnospiraceae</taxon>
        <taxon>Mediterraneibacter</taxon>
    </lineage>
</organism>
<dbReference type="EMBL" id="DWUU01000024">
    <property type="protein sequence ID" value="HJD42137.1"/>
    <property type="molecule type" value="Genomic_DNA"/>
</dbReference>
<gene>
    <name evidence="3" type="ORF">H9910_03895</name>
</gene>
<dbReference type="InterPro" id="IPR001667">
    <property type="entry name" value="DDH_dom"/>
</dbReference>
<evidence type="ECO:0000313" key="4">
    <source>
        <dbReference type="Proteomes" id="UP000823909"/>
    </source>
</evidence>
<dbReference type="PANTHER" id="PTHR47618">
    <property type="entry name" value="BIFUNCTIONAL OLIGORIBONUCLEASE AND PAP PHOSPHATASE NRNA"/>
    <property type="match status" value="1"/>
</dbReference>
<feature type="domain" description="DDH" evidence="1">
    <location>
        <begin position="16"/>
        <end position="155"/>
    </location>
</feature>
<protein>
    <submittedName>
        <fullName evidence="3">Bifunctional oligoribonuclease/PAP phosphatase NrnA</fullName>
    </submittedName>
</protein>
<feature type="domain" description="DHHA1" evidence="2">
    <location>
        <begin position="222"/>
        <end position="313"/>
    </location>
</feature>
<evidence type="ECO:0000259" key="2">
    <source>
        <dbReference type="Pfam" id="PF02272"/>
    </source>
</evidence>
<dbReference type="Pfam" id="PF01368">
    <property type="entry name" value="DHH"/>
    <property type="match status" value="1"/>
</dbReference>
<dbReference type="Gene3D" id="3.90.1640.10">
    <property type="entry name" value="inorganic pyrophosphatase (n-terminal core)"/>
    <property type="match status" value="1"/>
</dbReference>
<dbReference type="InterPro" id="IPR038763">
    <property type="entry name" value="DHH_sf"/>
</dbReference>
<dbReference type="PANTHER" id="PTHR47618:SF1">
    <property type="entry name" value="BIFUNCTIONAL OLIGORIBONUCLEASE AND PAP PHOSPHATASE NRNA"/>
    <property type="match status" value="1"/>
</dbReference>
<proteinExistence type="predicted"/>
<evidence type="ECO:0000313" key="3">
    <source>
        <dbReference type="EMBL" id="HJD42137.1"/>
    </source>
</evidence>
<accession>A0A9D2U733</accession>
<evidence type="ECO:0000259" key="1">
    <source>
        <dbReference type="Pfam" id="PF01368"/>
    </source>
</evidence>
<sequence length="327" mass="36695">MNKIVLNEVMKGKRSVALGGHVRPDGDCIGSCMGLYLYLKEQFPSVQTDVYLESVPDAYRIIQGTEDVKTTVREDDVYDLFICLDCGDTERLGFSQPLFEHAKETVCIDHHISNEAFADHNYIVPDASSSSELVFTLLDEEKISRASAEALYMGIAHDTGVFQYSCTSPETMEIAAKLMRKGIDQSEIIEKTYFEKTYIQNQMLGRALLESMLIMDKRCIVSVIRQRSMNFFQAEPADLEGIVSQLRQTKGVEVAIFLHELAPQRFKVSLRSKKIVDVSEIARYFGGGGHVRAAGVTMEGTSYDVINNITARIALQFKKAEEQDAEE</sequence>
<dbReference type="Pfam" id="PF02272">
    <property type="entry name" value="DHHA1"/>
    <property type="match status" value="1"/>
</dbReference>
<dbReference type="SUPFAM" id="SSF64182">
    <property type="entry name" value="DHH phosphoesterases"/>
    <property type="match status" value="1"/>
</dbReference>
<reference evidence="3" key="2">
    <citation type="submission" date="2021-04" db="EMBL/GenBank/DDBJ databases">
        <authorList>
            <person name="Gilroy R."/>
        </authorList>
    </citation>
    <scope>NUCLEOTIDE SEQUENCE</scope>
    <source>
        <strain evidence="3">ChiBcec15-3976</strain>
    </source>
</reference>
<name>A0A9D2U733_9FIRM</name>
<dbReference type="InterPro" id="IPR003156">
    <property type="entry name" value="DHHA1_dom"/>
</dbReference>
<dbReference type="Proteomes" id="UP000823909">
    <property type="component" value="Unassembled WGS sequence"/>
</dbReference>
<dbReference type="InterPro" id="IPR051319">
    <property type="entry name" value="Oligoribo/pAp-PDE_c-di-AMP_PDE"/>
</dbReference>
<reference evidence="3" key="1">
    <citation type="journal article" date="2021" name="PeerJ">
        <title>Extensive microbial diversity within the chicken gut microbiome revealed by metagenomics and culture.</title>
        <authorList>
            <person name="Gilroy R."/>
            <person name="Ravi A."/>
            <person name="Getino M."/>
            <person name="Pursley I."/>
            <person name="Horton D.L."/>
            <person name="Alikhan N.F."/>
            <person name="Baker D."/>
            <person name="Gharbi K."/>
            <person name="Hall N."/>
            <person name="Watson M."/>
            <person name="Adriaenssens E.M."/>
            <person name="Foster-Nyarko E."/>
            <person name="Jarju S."/>
            <person name="Secka A."/>
            <person name="Antonio M."/>
            <person name="Oren A."/>
            <person name="Chaudhuri R.R."/>
            <person name="La Ragione R."/>
            <person name="Hildebrand F."/>
            <person name="Pallen M.J."/>
        </authorList>
    </citation>
    <scope>NUCLEOTIDE SEQUENCE</scope>
    <source>
        <strain evidence="3">ChiBcec15-3976</strain>
    </source>
</reference>